<dbReference type="KEGG" id="tca:658227"/>
<feature type="region of interest" description="Disordered" evidence="6">
    <location>
        <begin position="130"/>
        <end position="149"/>
    </location>
</feature>
<feature type="coiled-coil region" evidence="5">
    <location>
        <begin position="754"/>
        <end position="831"/>
    </location>
</feature>
<evidence type="ECO:0000256" key="4">
    <source>
        <dbReference type="ARBA" id="ARBA00023212"/>
    </source>
</evidence>
<evidence type="ECO:0000256" key="3">
    <source>
        <dbReference type="ARBA" id="ARBA00022553"/>
    </source>
</evidence>
<dbReference type="Proteomes" id="UP000007266">
    <property type="component" value="Linkage group 9"/>
</dbReference>
<dbReference type="AlphaFoldDB" id="D6X285"/>
<dbReference type="PANTHER" id="PTHR18905:SF13">
    <property type="entry name" value="NON-CENTROSOMAL MICROTUBULE ARRAY"/>
    <property type="match status" value="1"/>
</dbReference>
<dbReference type="Gene3D" id="1.10.238.10">
    <property type="entry name" value="EF-hand"/>
    <property type="match status" value="1"/>
</dbReference>
<dbReference type="FunCoup" id="D6X285">
    <property type="interactions" value="103"/>
</dbReference>
<evidence type="ECO:0000313" key="8">
    <source>
        <dbReference type="EMBL" id="EFA10226.2"/>
    </source>
</evidence>
<dbReference type="InParanoid" id="D6X285"/>
<dbReference type="SUPFAM" id="SSF47473">
    <property type="entry name" value="EF-hand"/>
    <property type="match status" value="1"/>
</dbReference>
<keyword evidence="3" id="KW-0597">Phosphoprotein</keyword>
<evidence type="ECO:0000259" key="7">
    <source>
        <dbReference type="PROSITE" id="PS50222"/>
    </source>
</evidence>
<keyword evidence="2" id="KW-0963">Cytoplasm</keyword>
<sequence>MDPYEQQLLTVFDSYDHEHLGSLDRDGLTQLCQTLQLEEHSSDLIQCLLTDKHPRATFAEFKDALLTLLDTMQHRKNTDDSKKTESPDREVSPKFIYGSKKYGRRSRPRSDEITNMLDEQNDLNYLNKNSNAVQRSNSQSEVSNSKKRKTNYKLKRCTSLPATQRNFVANNMNNETEFVYTEEMLREAWKKLEVGKDGYLNQNELVLVCDAIGLHNLAKGVMRQLSDRLSVDYDKISFQELLEALQMDETWTEVLNSPVNDVTLTVTNEIFPDSRTFQYVTLGPDGNGVINAETLIEMWELVGISSPKELIHELGFNDREINIIELATVLEKEIKGIHDSSRLEMQNPHIALLHANLTLYQSEIKCLKHVLEQMHAEREKLKCDVFEANNRAKLLAQEVDDNHVKMERNTQNQVRLIEQRHSDILKEITQQYAGDKEHLSALNQTLEAKICSLEQEVNKLKNDLVVAQKYSSTLEKENQNLSNQISELQQVKSLLSDQINSLECEKQKYVEMEQEQIEPLLTKLSTLQLENAQLRDRNDEMVAEIESLTCQVSSMRAKVASTPTYNTLDQSMEENISVVCEGVGLGAKRRSDYSPTKDGVLFGIADGSPRLGKVRKFHKERPDHLDVVPFTSNESGFEAEIDAFDSSFSGTDEEITRLQAKVAFLEHTLAQHSIPIPGDYAVENATSDTINSLRARVQELEKLFGDLSDVSKMINKNGLSCDNLKSVGEKLEMILSQRNEKVFSDANVGTDTDLVSFEHRVKQYEEENEMLKTKCSELENCVELLKNEYEKCEDYWQSKLEEERQIFEQEQSQSSEKLTDLINKMAEYEEQFANQDTLDSRLPPIEETYNLEKQFTDLEQEFEDYKLQSENELFKRDEEISILKQKLTDLALSQKDSAEMGTQVNSLDENSRISTKMNSLSLCMVESTNLFSSDAMPVPWSPEKKPEMVDWGKESRSDTNSTQTSLSWQNGSGQPSTSNSSTLEKNSTPCRPKRTRKHDRNNCLYKKNSQEMKKSDDFPSRREEQVVTLPVSTIHGLNGRLHHLEQRCRQLQMVLKQQHFYTEQALQQCRQHHKSEKTELQCILRSHQEKLDQQVRICNDQLERLARSDMLVKELYVENSYLIAKVQRLEQQCHILAQCNSNSSSV</sequence>
<dbReference type="STRING" id="7070.D6X285"/>
<feature type="compositionally biased region" description="Basic and acidic residues" evidence="6">
    <location>
        <begin position="76"/>
        <end position="92"/>
    </location>
</feature>
<feature type="region of interest" description="Disordered" evidence="6">
    <location>
        <begin position="76"/>
        <end position="111"/>
    </location>
</feature>
<keyword evidence="5" id="KW-0175">Coiled coil</keyword>
<dbReference type="OMA" id="IRSHIML"/>
<dbReference type="PROSITE" id="PS50222">
    <property type="entry name" value="EF_HAND_2"/>
    <property type="match status" value="1"/>
</dbReference>
<gene>
    <name evidence="8" type="primary">AUGUSTUS-3.0.2_12422</name>
    <name evidence="8" type="ORF">TcasGA2_TC012422</name>
</gene>
<feature type="coiled-coil region" evidence="5">
    <location>
        <begin position="683"/>
        <end position="710"/>
    </location>
</feature>
<dbReference type="GO" id="GO:0005813">
    <property type="term" value="C:centrosome"/>
    <property type="evidence" value="ECO:0000318"/>
    <property type="project" value="GO_Central"/>
</dbReference>
<keyword evidence="4" id="KW-0206">Cytoskeleton</keyword>
<feature type="region of interest" description="Disordered" evidence="6">
    <location>
        <begin position="933"/>
        <end position="1023"/>
    </location>
</feature>
<proteinExistence type="predicted"/>
<organism evidence="8 9">
    <name type="scientific">Tribolium castaneum</name>
    <name type="common">Red flour beetle</name>
    <dbReference type="NCBI Taxonomy" id="7070"/>
    <lineage>
        <taxon>Eukaryota</taxon>
        <taxon>Metazoa</taxon>
        <taxon>Ecdysozoa</taxon>
        <taxon>Arthropoda</taxon>
        <taxon>Hexapoda</taxon>
        <taxon>Insecta</taxon>
        <taxon>Pterygota</taxon>
        <taxon>Neoptera</taxon>
        <taxon>Endopterygota</taxon>
        <taxon>Coleoptera</taxon>
        <taxon>Polyphaga</taxon>
        <taxon>Cucujiformia</taxon>
        <taxon>Tenebrionidae</taxon>
        <taxon>Tenebrionidae incertae sedis</taxon>
        <taxon>Tribolium</taxon>
    </lineage>
</organism>
<feature type="domain" description="EF-hand" evidence="7">
    <location>
        <begin position="180"/>
        <end position="215"/>
    </location>
</feature>
<dbReference type="GO" id="GO:0005509">
    <property type="term" value="F:calcium ion binding"/>
    <property type="evidence" value="ECO:0007669"/>
    <property type="project" value="InterPro"/>
</dbReference>
<dbReference type="InterPro" id="IPR002048">
    <property type="entry name" value="EF_hand_dom"/>
</dbReference>
<dbReference type="GO" id="GO:0034454">
    <property type="term" value="P:microtubule anchoring at centrosome"/>
    <property type="evidence" value="ECO:0000318"/>
    <property type="project" value="GO_Central"/>
</dbReference>
<feature type="coiled-coil region" evidence="5">
    <location>
        <begin position="443"/>
        <end position="558"/>
    </location>
</feature>
<dbReference type="OrthoDB" id="5799458at2759"/>
<reference evidence="8 9" key="2">
    <citation type="journal article" date="2010" name="Nucleic Acids Res.">
        <title>BeetleBase in 2010: revisions to provide comprehensive genomic information for Tribolium castaneum.</title>
        <authorList>
            <person name="Kim H.S."/>
            <person name="Murphy T."/>
            <person name="Xia J."/>
            <person name="Caragea D."/>
            <person name="Park Y."/>
            <person name="Beeman R.W."/>
            <person name="Lorenzen M.D."/>
            <person name="Butcher S."/>
            <person name="Manak J.R."/>
            <person name="Brown S.J."/>
        </authorList>
    </citation>
    <scope>GENOME REANNOTATION</scope>
    <source>
        <strain evidence="8 9">Georgia GA2</strain>
    </source>
</reference>
<feature type="compositionally biased region" description="Polar residues" evidence="6">
    <location>
        <begin position="958"/>
        <end position="989"/>
    </location>
</feature>
<evidence type="ECO:0000256" key="6">
    <source>
        <dbReference type="SAM" id="MobiDB-lite"/>
    </source>
</evidence>
<comment type="subcellular location">
    <subcellularLocation>
        <location evidence="1">Cytoplasm</location>
        <location evidence="1">Cytoskeleton</location>
        <location evidence="1">Microtubule organizing center</location>
        <location evidence="1">Centrosome</location>
    </subcellularLocation>
</comment>
<name>D6X285_TRICA</name>
<protein>
    <recommendedName>
        <fullName evidence="7">EF-hand domain-containing protein</fullName>
    </recommendedName>
</protein>
<dbReference type="EMBL" id="KQ971371">
    <property type="protein sequence ID" value="EFA10226.2"/>
    <property type="molecule type" value="Genomic_DNA"/>
</dbReference>
<reference evidence="8 9" key="1">
    <citation type="journal article" date="2008" name="Nature">
        <title>The genome of the model beetle and pest Tribolium castaneum.</title>
        <authorList>
            <consortium name="Tribolium Genome Sequencing Consortium"/>
            <person name="Richards S."/>
            <person name="Gibbs R.A."/>
            <person name="Weinstock G.M."/>
            <person name="Brown S.J."/>
            <person name="Denell R."/>
            <person name="Beeman R.W."/>
            <person name="Gibbs R."/>
            <person name="Beeman R.W."/>
            <person name="Brown S.J."/>
            <person name="Bucher G."/>
            <person name="Friedrich M."/>
            <person name="Grimmelikhuijzen C.J."/>
            <person name="Klingler M."/>
            <person name="Lorenzen M."/>
            <person name="Richards S."/>
            <person name="Roth S."/>
            <person name="Schroder R."/>
            <person name="Tautz D."/>
            <person name="Zdobnov E.M."/>
            <person name="Muzny D."/>
            <person name="Gibbs R.A."/>
            <person name="Weinstock G.M."/>
            <person name="Attaway T."/>
            <person name="Bell S."/>
            <person name="Buhay C.J."/>
            <person name="Chandrabose M.N."/>
            <person name="Chavez D."/>
            <person name="Clerk-Blankenburg K.P."/>
            <person name="Cree A."/>
            <person name="Dao M."/>
            <person name="Davis C."/>
            <person name="Chacko J."/>
            <person name="Dinh H."/>
            <person name="Dugan-Rocha S."/>
            <person name="Fowler G."/>
            <person name="Garner T.T."/>
            <person name="Garnes J."/>
            <person name="Gnirke A."/>
            <person name="Hawes A."/>
            <person name="Hernandez J."/>
            <person name="Hines S."/>
            <person name="Holder M."/>
            <person name="Hume J."/>
            <person name="Jhangiani S.N."/>
            <person name="Joshi V."/>
            <person name="Khan Z.M."/>
            <person name="Jackson L."/>
            <person name="Kovar C."/>
            <person name="Kowis A."/>
            <person name="Lee S."/>
            <person name="Lewis L.R."/>
            <person name="Margolis J."/>
            <person name="Morgan M."/>
            <person name="Nazareth L.V."/>
            <person name="Nguyen N."/>
            <person name="Okwuonu G."/>
            <person name="Parker D."/>
            <person name="Richards S."/>
            <person name="Ruiz S.J."/>
            <person name="Santibanez J."/>
            <person name="Savard J."/>
            <person name="Scherer S.E."/>
            <person name="Schneider B."/>
            <person name="Sodergren E."/>
            <person name="Tautz D."/>
            <person name="Vattahil S."/>
            <person name="Villasana D."/>
            <person name="White C.S."/>
            <person name="Wright R."/>
            <person name="Park Y."/>
            <person name="Beeman R.W."/>
            <person name="Lord J."/>
            <person name="Oppert B."/>
            <person name="Lorenzen M."/>
            <person name="Brown S."/>
            <person name="Wang L."/>
            <person name="Savard J."/>
            <person name="Tautz D."/>
            <person name="Richards S."/>
            <person name="Weinstock G."/>
            <person name="Gibbs R.A."/>
            <person name="Liu Y."/>
            <person name="Worley K."/>
            <person name="Weinstock G."/>
            <person name="Elsik C.G."/>
            <person name="Reese J.T."/>
            <person name="Elhaik E."/>
            <person name="Landan G."/>
            <person name="Graur D."/>
            <person name="Arensburger P."/>
            <person name="Atkinson P."/>
            <person name="Beeman R.W."/>
            <person name="Beidler J."/>
            <person name="Brown S.J."/>
            <person name="Demuth J.P."/>
            <person name="Drury D.W."/>
            <person name="Du Y.Z."/>
            <person name="Fujiwara H."/>
            <person name="Lorenzen M."/>
            <person name="Maselli V."/>
            <person name="Osanai M."/>
            <person name="Park Y."/>
            <person name="Robertson H.M."/>
            <person name="Tu Z."/>
            <person name="Wang J.J."/>
            <person name="Wang S."/>
            <person name="Richards S."/>
            <person name="Song H."/>
            <person name="Zhang L."/>
            <person name="Sodergren E."/>
            <person name="Werner D."/>
            <person name="Stanke M."/>
            <person name="Morgenstern B."/>
            <person name="Solovyev V."/>
            <person name="Kosarev P."/>
            <person name="Brown G."/>
            <person name="Chen H.C."/>
            <person name="Ermolaeva O."/>
            <person name="Hlavina W."/>
            <person name="Kapustin Y."/>
            <person name="Kiryutin B."/>
            <person name="Kitts P."/>
            <person name="Maglott D."/>
            <person name="Pruitt K."/>
            <person name="Sapojnikov V."/>
            <person name="Souvorov A."/>
            <person name="Mackey A.J."/>
            <person name="Waterhouse R.M."/>
            <person name="Wyder S."/>
            <person name="Zdobnov E.M."/>
            <person name="Zdobnov E.M."/>
            <person name="Wyder S."/>
            <person name="Kriventseva E.V."/>
            <person name="Kadowaki T."/>
            <person name="Bork P."/>
            <person name="Aranda M."/>
            <person name="Bao R."/>
            <person name="Beermann A."/>
            <person name="Berns N."/>
            <person name="Bolognesi R."/>
            <person name="Bonneton F."/>
            <person name="Bopp D."/>
            <person name="Brown S.J."/>
            <person name="Bucher G."/>
            <person name="Butts T."/>
            <person name="Chaumot A."/>
            <person name="Denell R.E."/>
            <person name="Ferrier D.E."/>
            <person name="Friedrich M."/>
            <person name="Gordon C.M."/>
            <person name="Jindra M."/>
            <person name="Klingler M."/>
            <person name="Lan Q."/>
            <person name="Lattorff H.M."/>
            <person name="Laudet V."/>
            <person name="von Levetsow C."/>
            <person name="Liu Z."/>
            <person name="Lutz R."/>
            <person name="Lynch J.A."/>
            <person name="da Fonseca R.N."/>
            <person name="Posnien N."/>
            <person name="Reuter R."/>
            <person name="Roth S."/>
            <person name="Savard J."/>
            <person name="Schinko J.B."/>
            <person name="Schmitt C."/>
            <person name="Schoppmeier M."/>
            <person name="Schroder R."/>
            <person name="Shippy T.D."/>
            <person name="Simonnet F."/>
            <person name="Marques-Souza H."/>
            <person name="Tautz D."/>
            <person name="Tomoyasu Y."/>
            <person name="Trauner J."/>
            <person name="Van der Zee M."/>
            <person name="Vervoort M."/>
            <person name="Wittkopp N."/>
            <person name="Wimmer E.A."/>
            <person name="Yang X."/>
            <person name="Jones A.K."/>
            <person name="Sattelle D.B."/>
            <person name="Ebert P.R."/>
            <person name="Nelson D."/>
            <person name="Scott J.G."/>
            <person name="Beeman R.W."/>
            <person name="Muthukrishnan S."/>
            <person name="Kramer K.J."/>
            <person name="Arakane Y."/>
            <person name="Beeman R.W."/>
            <person name="Zhu Q."/>
            <person name="Hogenkamp D."/>
            <person name="Dixit R."/>
            <person name="Oppert B."/>
            <person name="Jiang H."/>
            <person name="Zou Z."/>
            <person name="Marshall J."/>
            <person name="Elpidina E."/>
            <person name="Vinokurov K."/>
            <person name="Oppert C."/>
            <person name="Zou Z."/>
            <person name="Evans J."/>
            <person name="Lu Z."/>
            <person name="Zhao P."/>
            <person name="Sumathipala N."/>
            <person name="Altincicek B."/>
            <person name="Vilcinskas A."/>
            <person name="Williams M."/>
            <person name="Hultmark D."/>
            <person name="Hetru C."/>
            <person name="Jiang H."/>
            <person name="Grimmelikhuijzen C.J."/>
            <person name="Hauser F."/>
            <person name="Cazzamali G."/>
            <person name="Williamson M."/>
            <person name="Park Y."/>
            <person name="Li B."/>
            <person name="Tanaka Y."/>
            <person name="Predel R."/>
            <person name="Neupert S."/>
            <person name="Schachtner J."/>
            <person name="Verleyen P."/>
            <person name="Raible F."/>
            <person name="Bork P."/>
            <person name="Friedrich M."/>
            <person name="Walden K.K."/>
            <person name="Robertson H.M."/>
            <person name="Angeli S."/>
            <person name="Foret S."/>
            <person name="Bucher G."/>
            <person name="Schuetz S."/>
            <person name="Maleszka R."/>
            <person name="Wimmer E.A."/>
            <person name="Beeman R.W."/>
            <person name="Lorenzen M."/>
            <person name="Tomoyasu Y."/>
            <person name="Miller S.C."/>
            <person name="Grossmann D."/>
            <person name="Bucher G."/>
        </authorList>
    </citation>
    <scope>NUCLEOTIDE SEQUENCE [LARGE SCALE GENOMIC DNA]</scope>
    <source>
        <strain evidence="8 9">Georgia GA2</strain>
    </source>
</reference>
<dbReference type="InterPro" id="IPR011992">
    <property type="entry name" value="EF-hand-dom_pair"/>
</dbReference>
<feature type="compositionally biased region" description="Basic and acidic residues" evidence="6">
    <location>
        <begin position="1008"/>
        <end position="1023"/>
    </location>
</feature>
<feature type="coiled-coil region" evidence="5">
    <location>
        <begin position="364"/>
        <end position="391"/>
    </location>
</feature>
<evidence type="ECO:0000256" key="5">
    <source>
        <dbReference type="SAM" id="Coils"/>
    </source>
</evidence>
<evidence type="ECO:0000256" key="1">
    <source>
        <dbReference type="ARBA" id="ARBA00004300"/>
    </source>
</evidence>
<accession>D6X285</accession>
<dbReference type="PANTHER" id="PTHR18905">
    <property type="entry name" value="NINEIN"/>
    <property type="match status" value="1"/>
</dbReference>
<keyword evidence="9" id="KW-1185">Reference proteome</keyword>
<evidence type="ECO:0000256" key="2">
    <source>
        <dbReference type="ARBA" id="ARBA00022490"/>
    </source>
</evidence>
<feature type="compositionally biased region" description="Polar residues" evidence="6">
    <location>
        <begin position="130"/>
        <end position="143"/>
    </location>
</feature>
<evidence type="ECO:0000313" key="9">
    <source>
        <dbReference type="Proteomes" id="UP000007266"/>
    </source>
</evidence>
<dbReference type="eggNOG" id="ENOG502R2VA">
    <property type="taxonomic scope" value="Eukaryota"/>
</dbReference>
<dbReference type="HOGENOM" id="CLU_004320_0_0_1"/>
<feature type="compositionally biased region" description="Basic and acidic residues" evidence="6">
    <location>
        <begin position="942"/>
        <end position="957"/>
    </location>
</feature>